<gene>
    <name evidence="3" type="ORF">Ate02nite_15670</name>
</gene>
<accession>A0A919NJG8</accession>
<dbReference type="AlphaFoldDB" id="A0A919NJG8"/>
<dbReference type="InterPro" id="IPR009721">
    <property type="entry name" value="O-acyltransferase_WSD1_C"/>
</dbReference>
<evidence type="ECO:0000313" key="4">
    <source>
        <dbReference type="Proteomes" id="UP000623608"/>
    </source>
</evidence>
<proteinExistence type="predicted"/>
<reference evidence="3" key="1">
    <citation type="submission" date="2021-01" db="EMBL/GenBank/DDBJ databases">
        <title>Whole genome shotgun sequence of Actinoplanes tereljensis NBRC 105297.</title>
        <authorList>
            <person name="Komaki H."/>
            <person name="Tamura T."/>
        </authorList>
    </citation>
    <scope>NUCLEOTIDE SEQUENCE</scope>
    <source>
        <strain evidence="3">NBRC 105297</strain>
    </source>
</reference>
<dbReference type="Proteomes" id="UP000623608">
    <property type="component" value="Unassembled WGS sequence"/>
</dbReference>
<protein>
    <recommendedName>
        <fullName evidence="2">O-acyltransferase WSD1 C-terminal domain-containing protein</fullName>
    </recommendedName>
</protein>
<name>A0A919NJG8_9ACTN</name>
<organism evidence="3 4">
    <name type="scientific">Paractinoplanes tereljensis</name>
    <dbReference type="NCBI Taxonomy" id="571912"/>
    <lineage>
        <taxon>Bacteria</taxon>
        <taxon>Bacillati</taxon>
        <taxon>Actinomycetota</taxon>
        <taxon>Actinomycetes</taxon>
        <taxon>Micromonosporales</taxon>
        <taxon>Micromonosporaceae</taxon>
        <taxon>Paractinoplanes</taxon>
    </lineage>
</organism>
<feature type="domain" description="O-acyltransferase WSD1 C-terminal" evidence="2">
    <location>
        <begin position="30"/>
        <end position="170"/>
    </location>
</feature>
<sequence>MLRHRGETVDRFVVSVAVAVRRDDDAGHLGNQVGVMPVPVAVTGDPVQRLAAVARTTRARRPADPATSAALLGPVFRLLARVGAFRWFVDRQRQVTTMVTNLRGPDVRLSFLAAPIIDVLPVSPITGNVTVGFAVLSYAGTVVLTVVGDPLRCPDLPFLQARLQQELDLLTVGPAGKQPGSVVEAGRPGDRRQRPRLRQQFGQETA</sequence>
<evidence type="ECO:0000256" key="1">
    <source>
        <dbReference type="SAM" id="MobiDB-lite"/>
    </source>
</evidence>
<evidence type="ECO:0000259" key="2">
    <source>
        <dbReference type="Pfam" id="PF06974"/>
    </source>
</evidence>
<evidence type="ECO:0000313" key="3">
    <source>
        <dbReference type="EMBL" id="GIF18837.1"/>
    </source>
</evidence>
<dbReference type="EMBL" id="BOMY01000010">
    <property type="protein sequence ID" value="GIF18837.1"/>
    <property type="molecule type" value="Genomic_DNA"/>
</dbReference>
<keyword evidence="4" id="KW-1185">Reference proteome</keyword>
<comment type="caution">
    <text evidence="3">The sequence shown here is derived from an EMBL/GenBank/DDBJ whole genome shotgun (WGS) entry which is preliminary data.</text>
</comment>
<dbReference type="Pfam" id="PF06974">
    <property type="entry name" value="WS_DGAT_C"/>
    <property type="match status" value="1"/>
</dbReference>
<feature type="region of interest" description="Disordered" evidence="1">
    <location>
        <begin position="172"/>
        <end position="206"/>
    </location>
</feature>